<keyword evidence="3 7" id="KW-0812">Transmembrane</keyword>
<evidence type="ECO:0000256" key="2">
    <source>
        <dbReference type="ARBA" id="ARBA00007104"/>
    </source>
</evidence>
<evidence type="ECO:0000256" key="6">
    <source>
        <dbReference type="ARBA" id="ARBA00023136"/>
    </source>
</evidence>
<dbReference type="PANTHER" id="PTHR22811">
    <property type="entry name" value="TRANSMEMBRANE EMP24 DOMAIN-CONTAINING PROTEIN"/>
    <property type="match status" value="1"/>
</dbReference>
<evidence type="ECO:0000256" key="5">
    <source>
        <dbReference type="ARBA" id="ARBA00022989"/>
    </source>
</evidence>
<evidence type="ECO:0000256" key="7">
    <source>
        <dbReference type="SAM" id="Phobius"/>
    </source>
</evidence>
<dbReference type="InterPro" id="IPR015720">
    <property type="entry name" value="Emp24-like"/>
</dbReference>
<gene>
    <name evidence="10" type="ORF">PAUS00366_LOCUS2202</name>
</gene>
<evidence type="ECO:0000256" key="8">
    <source>
        <dbReference type="SAM" id="SignalP"/>
    </source>
</evidence>
<evidence type="ECO:0000313" key="10">
    <source>
        <dbReference type="EMBL" id="CAE0709482.1"/>
    </source>
</evidence>
<dbReference type="Pfam" id="PF01105">
    <property type="entry name" value="EMP24_GP25L"/>
    <property type="match status" value="1"/>
</dbReference>
<evidence type="ECO:0000256" key="4">
    <source>
        <dbReference type="ARBA" id="ARBA00022729"/>
    </source>
</evidence>
<dbReference type="GO" id="GO:0016020">
    <property type="term" value="C:membrane"/>
    <property type="evidence" value="ECO:0007669"/>
    <property type="project" value="UniProtKB-SubCell"/>
</dbReference>
<comment type="subcellular location">
    <subcellularLocation>
        <location evidence="1">Membrane</location>
        <topology evidence="1">Single-pass type I membrane protein</topology>
    </subcellularLocation>
</comment>
<keyword evidence="6 7" id="KW-0472">Membrane</keyword>
<protein>
    <recommendedName>
        <fullName evidence="9">GOLD domain-containing protein</fullName>
    </recommendedName>
</protein>
<evidence type="ECO:0000259" key="9">
    <source>
        <dbReference type="SMART" id="SM01190"/>
    </source>
</evidence>
<reference evidence="10" key="1">
    <citation type="submission" date="2021-01" db="EMBL/GenBank/DDBJ databases">
        <authorList>
            <person name="Corre E."/>
            <person name="Pelletier E."/>
            <person name="Niang G."/>
            <person name="Scheremetjew M."/>
            <person name="Finn R."/>
            <person name="Kale V."/>
            <person name="Holt S."/>
            <person name="Cochrane G."/>
            <person name="Meng A."/>
            <person name="Brown T."/>
            <person name="Cohen L."/>
        </authorList>
    </citation>
    <scope>NUCLEOTIDE SEQUENCE</scope>
    <source>
        <strain evidence="10">10249 10 AB</strain>
    </source>
</reference>
<evidence type="ECO:0000256" key="1">
    <source>
        <dbReference type="ARBA" id="ARBA00004479"/>
    </source>
</evidence>
<name>A0A7S4EFR1_9STRA</name>
<dbReference type="AlphaFoldDB" id="A0A7S4EFR1"/>
<keyword evidence="5 7" id="KW-1133">Transmembrane helix</keyword>
<evidence type="ECO:0000256" key="3">
    <source>
        <dbReference type="ARBA" id="ARBA00022692"/>
    </source>
</evidence>
<feature type="chain" id="PRO_5030705895" description="GOLD domain-containing protein" evidence="8">
    <location>
        <begin position="33"/>
        <end position="302"/>
    </location>
</feature>
<comment type="similarity">
    <text evidence="2">Belongs to the EMP24/GP25L family.</text>
</comment>
<organism evidence="10">
    <name type="scientific">Pseudo-nitzschia australis</name>
    <dbReference type="NCBI Taxonomy" id="44445"/>
    <lineage>
        <taxon>Eukaryota</taxon>
        <taxon>Sar</taxon>
        <taxon>Stramenopiles</taxon>
        <taxon>Ochrophyta</taxon>
        <taxon>Bacillariophyta</taxon>
        <taxon>Bacillariophyceae</taxon>
        <taxon>Bacillariophycidae</taxon>
        <taxon>Bacillariales</taxon>
        <taxon>Bacillariaceae</taxon>
        <taxon>Pseudo-nitzschia</taxon>
    </lineage>
</organism>
<sequence>MRAVNNERKVLCWSVFSLLTLFLAESISYVEGHPMMLEVSESERCLRLNIPEDDDAHMVFLTLPSTALDDDGMGGPPSWVKNYNAVENHFLGQMQELTKRRTKNSALLRSFPVKPPSDVQSSMDSFLGSSDGLKTGLKVTLTNPKSTNSRTMDTHWFIPLVVNHMRRALKGPKHNREKSPLEGFMACFINENEDPVHIVVDSVMVSEGPEYDDDDKASEDVAFQGHHLSPLSDLLFQSISAATSVITEMQYMERREARMRHTAESINSRVRFFSYISIGILFVVTYIQVAYLKRYFRKKKLL</sequence>
<proteinExistence type="inferred from homology"/>
<dbReference type="EMBL" id="HBIX01002910">
    <property type="protein sequence ID" value="CAE0709482.1"/>
    <property type="molecule type" value="Transcribed_RNA"/>
</dbReference>
<feature type="transmembrane region" description="Helical" evidence="7">
    <location>
        <begin position="272"/>
        <end position="292"/>
    </location>
</feature>
<keyword evidence="4 8" id="KW-0732">Signal</keyword>
<accession>A0A7S4EFR1</accession>
<feature type="signal peptide" evidence="8">
    <location>
        <begin position="1"/>
        <end position="32"/>
    </location>
</feature>
<feature type="domain" description="GOLD" evidence="9">
    <location>
        <begin position="34"/>
        <end position="297"/>
    </location>
</feature>
<dbReference type="SMART" id="SM01190">
    <property type="entry name" value="EMP24_GP25L"/>
    <property type="match status" value="1"/>
</dbReference>
<dbReference type="InterPro" id="IPR009038">
    <property type="entry name" value="GOLD_dom"/>
</dbReference>